<dbReference type="EMBL" id="AGCM01000158">
    <property type="protein sequence ID" value="EHM51402.1"/>
    <property type="molecule type" value="Genomic_DNA"/>
</dbReference>
<dbReference type="HOGENOM" id="CLU_1802599_0_0_6"/>
<protein>
    <submittedName>
        <fullName evidence="1">Uncharacterized protein</fullName>
    </submittedName>
</protein>
<organism evidence="1 2">
    <name type="scientific">Cardiobacterium valvarum F0432</name>
    <dbReference type="NCBI Taxonomy" id="797473"/>
    <lineage>
        <taxon>Bacteria</taxon>
        <taxon>Pseudomonadati</taxon>
        <taxon>Pseudomonadota</taxon>
        <taxon>Gammaproteobacteria</taxon>
        <taxon>Cardiobacteriales</taxon>
        <taxon>Cardiobacteriaceae</taxon>
        <taxon>Cardiobacterium</taxon>
    </lineage>
</organism>
<evidence type="ECO:0000313" key="1">
    <source>
        <dbReference type="EMBL" id="EHM51402.1"/>
    </source>
</evidence>
<accession>G9ZIP7</accession>
<dbReference type="AlphaFoldDB" id="G9ZIP7"/>
<comment type="caution">
    <text evidence="1">The sequence shown here is derived from an EMBL/GenBank/DDBJ whole genome shotgun (WGS) entry which is preliminary data.</text>
</comment>
<name>G9ZIP7_9GAMM</name>
<sequence>MVMNPDREKNIALAQQIAEHGHFRVNRVIHLATLAASCNEEIMEDFCDSIAYHIPNDLAEHRLSYVREFYEQVSQLIAEVGMMDSDAYQQISEILLETGTCGYLLEAARPMKDSWDCDQIGYFYAETYAAVLEEARAWAESEAEAEE</sequence>
<reference evidence="1 2" key="1">
    <citation type="submission" date="2011-08" db="EMBL/GenBank/DDBJ databases">
        <authorList>
            <person name="Weinstock G."/>
            <person name="Sodergren E."/>
            <person name="Clifton S."/>
            <person name="Fulton L."/>
            <person name="Fulton B."/>
            <person name="Courtney L."/>
            <person name="Fronick C."/>
            <person name="Harrison M."/>
            <person name="Strong C."/>
            <person name="Farmer C."/>
            <person name="Delahaunty K."/>
            <person name="Markovic C."/>
            <person name="Hall O."/>
            <person name="Minx P."/>
            <person name="Tomlinson C."/>
            <person name="Mitreva M."/>
            <person name="Hou S."/>
            <person name="Chen J."/>
            <person name="Wollam A."/>
            <person name="Pepin K.H."/>
            <person name="Johnson M."/>
            <person name="Bhonagiri V."/>
            <person name="Zhang X."/>
            <person name="Suruliraj S."/>
            <person name="Warren W."/>
            <person name="Chinwalla A."/>
            <person name="Mardis E.R."/>
            <person name="Wilson R.K."/>
        </authorList>
    </citation>
    <scope>NUCLEOTIDE SEQUENCE [LARGE SCALE GENOMIC DNA]</scope>
    <source>
        <strain evidence="1 2">F0432</strain>
    </source>
</reference>
<evidence type="ECO:0000313" key="2">
    <source>
        <dbReference type="Proteomes" id="UP000004750"/>
    </source>
</evidence>
<dbReference type="Proteomes" id="UP000004750">
    <property type="component" value="Unassembled WGS sequence"/>
</dbReference>
<dbReference type="STRING" id="797473.HMPREF9080_02658"/>
<gene>
    <name evidence="1" type="ORF">HMPREF9080_02658</name>
</gene>
<proteinExistence type="predicted"/>